<dbReference type="Gene3D" id="3.80.10.10">
    <property type="entry name" value="Ribonuclease Inhibitor"/>
    <property type="match status" value="1"/>
</dbReference>
<feature type="compositionally biased region" description="Basic and acidic residues" evidence="11">
    <location>
        <begin position="1026"/>
        <end position="1038"/>
    </location>
</feature>
<evidence type="ECO:0000313" key="15">
    <source>
        <dbReference type="EMBL" id="CAK8693146.1"/>
    </source>
</evidence>
<feature type="transmembrane region" description="Helical" evidence="12">
    <location>
        <begin position="691"/>
        <end position="714"/>
    </location>
</feature>
<keyword evidence="5" id="KW-0677">Repeat</keyword>
<sequence>MNISASLLVSFGLFICLSEAKSRRQRSNFLRRYSSATSGGKKYCPEGCYCIYPTNLVTYHCEDLKWKKVPENLSYLTSRLYLSQNELTCLGARDFSNLQLIRTLGLSHNEISEIDNRTFIGMHKLEDLSLSANKLEHIPEDLFAGTHNLRRLKLDANSLRDLPEGSLHGLRNLEELRLDDNLLTRIPMQALRHTQKLRVLKLDVNRIASIADDAFASLHKLRVLTLRENRITRIGSRGFEGLNNLKALDVSTNQLTRFPRAVTALHELEDLYLNDNTLRSIPDHAFNGQRNLKNLEFSNNPLMTVGKSSFTNLSFITSLTIINVIDQEDFPDLTGCHNLKEFSITGGRISSLPPNICEVNSSLQRLDVSGNLLRNLSGLSNCRNLTFLDASTNAITSLLREELKNLTMLDELNLSNNDIGRLDDNVFDKMSFDKLNLGENPFSFLPVFGLRHVRSLNVSAVPNLLFFPPISLLRGLRFLRTTYAYHCCAVSAEKPAHGDESSSGVSCFPEPGPLTPCNDLLPSVVVRVVLYVVIIISTVLNVAIIFAKLIRKSVVSWKRTKRQKRSLPASPGSGKDVTRKNGQTSSSSSSCSNEKGAFDLMLCHLAFSDIIVSVYVVIILNYDAQTSGRFGESGAFWQQSRPCKAAGFFFVMGTQLSFFTVLIAAVERYLSTMYPLARDRHIGKAAMSMSLIAAWLIAMATAVVTLFSGTTGLVQEPNDLLPPYNGATCLPWSTDFPYVAILVGTHLIACMVVIVLCVLMFCARRKQSWLSTQKHTRRQVALTVACNVSFTLPLALIGLLTSAIATYPSATDPWLSSGSSSSSHWPEEETPELNVKLMLAFVMLFISLRLIINPLLYIVFSPSFRKGSILLTKKLFCFKPRRHGYPSEEMEEDEERATSDIADDDVSFQDRDRDYHLQRFVLGRQINEEGIGVMQEEPLEEFLPHPAKGVYGAMLCNGSYPVVQVHAPSYLHHDITPTSQWNNRKGFVTCQVDQSDDDDVYYDVNPHLYQVRPMYFKSVGENSSHLDADLAGPSRRDTSTSFLPQKKRRKLQEARNNLPPLVLQQNRGADASREEYNVIKLLQSCESSTSKDSGIQSEPDFSSGAVCSSSSLSGWNLCHQVLNENLSAFRFQRPGQFTSGPAQSDVLGRVHFNKAPGNLCAPYRHHTVKGPPPGNGGKPGTHHVGLHKEL</sequence>
<feature type="chain" id="PRO_5047163963" description="G-protein coupled receptors family 1 profile domain-containing protein" evidence="13">
    <location>
        <begin position="21"/>
        <end position="1190"/>
    </location>
</feature>
<dbReference type="PRINTS" id="PR00237">
    <property type="entry name" value="GPCRRHODOPSN"/>
</dbReference>
<evidence type="ECO:0000256" key="7">
    <source>
        <dbReference type="ARBA" id="ARBA00023040"/>
    </source>
</evidence>
<feature type="signal peptide" evidence="13">
    <location>
        <begin position="1"/>
        <end position="20"/>
    </location>
</feature>
<gene>
    <name evidence="15" type="ORF">CVLEPA_LOCUS26467</name>
</gene>
<evidence type="ECO:0000256" key="8">
    <source>
        <dbReference type="ARBA" id="ARBA00023136"/>
    </source>
</evidence>
<keyword evidence="8 12" id="KW-0472">Membrane</keyword>
<comment type="caution">
    <text evidence="15">The sequence shown here is derived from an EMBL/GenBank/DDBJ whole genome shotgun (WGS) entry which is preliminary data.</text>
</comment>
<keyword evidence="16" id="KW-1185">Reference proteome</keyword>
<evidence type="ECO:0000256" key="13">
    <source>
        <dbReference type="SAM" id="SignalP"/>
    </source>
</evidence>
<feature type="domain" description="G-protein coupled receptors family 1 profile" evidence="14">
    <location>
        <begin position="540"/>
        <end position="857"/>
    </location>
</feature>
<feature type="region of interest" description="Disordered" evidence="11">
    <location>
        <begin position="565"/>
        <end position="593"/>
    </location>
</feature>
<dbReference type="Pfam" id="PF13855">
    <property type="entry name" value="LRR_8"/>
    <property type="match status" value="2"/>
</dbReference>
<dbReference type="Pfam" id="PF13306">
    <property type="entry name" value="LRR_5"/>
    <property type="match status" value="1"/>
</dbReference>
<evidence type="ECO:0000256" key="12">
    <source>
        <dbReference type="SAM" id="Phobius"/>
    </source>
</evidence>
<evidence type="ECO:0000256" key="9">
    <source>
        <dbReference type="ARBA" id="ARBA00023170"/>
    </source>
</evidence>
<feature type="transmembrane region" description="Helical" evidence="12">
    <location>
        <begin position="528"/>
        <end position="550"/>
    </location>
</feature>
<dbReference type="PROSITE" id="PS50262">
    <property type="entry name" value="G_PROTEIN_RECEP_F1_2"/>
    <property type="match status" value="1"/>
</dbReference>
<feature type="region of interest" description="Disordered" evidence="11">
    <location>
        <begin position="1026"/>
        <end position="1069"/>
    </location>
</feature>
<protein>
    <recommendedName>
        <fullName evidence="14">G-protein coupled receptors family 1 profile domain-containing protein</fullName>
    </recommendedName>
</protein>
<dbReference type="SMART" id="SM00369">
    <property type="entry name" value="LRR_TYP"/>
    <property type="match status" value="12"/>
</dbReference>
<dbReference type="Proteomes" id="UP001642483">
    <property type="component" value="Unassembled WGS sequence"/>
</dbReference>
<dbReference type="Gene3D" id="1.20.1070.10">
    <property type="entry name" value="Rhodopsin 7-helix transmembrane proteins"/>
    <property type="match status" value="1"/>
</dbReference>
<dbReference type="InterPro" id="IPR001611">
    <property type="entry name" value="Leu-rich_rpt"/>
</dbReference>
<evidence type="ECO:0000256" key="2">
    <source>
        <dbReference type="ARBA" id="ARBA00022475"/>
    </source>
</evidence>
<feature type="transmembrane region" description="Helical" evidence="12">
    <location>
        <begin position="738"/>
        <end position="763"/>
    </location>
</feature>
<evidence type="ECO:0000256" key="6">
    <source>
        <dbReference type="ARBA" id="ARBA00022989"/>
    </source>
</evidence>
<dbReference type="SUPFAM" id="SSF52058">
    <property type="entry name" value="L domain-like"/>
    <property type="match status" value="2"/>
</dbReference>
<dbReference type="PANTHER" id="PTHR24372:SF82">
    <property type="entry name" value="RICKETS"/>
    <property type="match status" value="1"/>
</dbReference>
<keyword evidence="6 12" id="KW-1133">Transmembrane helix</keyword>
<dbReference type="Pfam" id="PF00001">
    <property type="entry name" value="7tm_1"/>
    <property type="match status" value="1"/>
</dbReference>
<feature type="compositionally biased region" description="Basic residues" evidence="11">
    <location>
        <begin position="1180"/>
        <end position="1190"/>
    </location>
</feature>
<feature type="region of interest" description="Disordered" evidence="11">
    <location>
        <begin position="1170"/>
        <end position="1190"/>
    </location>
</feature>
<evidence type="ECO:0000256" key="11">
    <source>
        <dbReference type="SAM" id="MobiDB-lite"/>
    </source>
</evidence>
<keyword evidence="9" id="KW-0675">Receptor</keyword>
<evidence type="ECO:0000256" key="5">
    <source>
        <dbReference type="ARBA" id="ARBA00022737"/>
    </source>
</evidence>
<evidence type="ECO:0000256" key="3">
    <source>
        <dbReference type="ARBA" id="ARBA00022614"/>
    </source>
</evidence>
<reference evidence="15 16" key="1">
    <citation type="submission" date="2024-02" db="EMBL/GenBank/DDBJ databases">
        <authorList>
            <person name="Daric V."/>
            <person name="Darras S."/>
        </authorList>
    </citation>
    <scope>NUCLEOTIDE SEQUENCE [LARGE SCALE GENOMIC DNA]</scope>
</reference>
<evidence type="ECO:0000259" key="14">
    <source>
        <dbReference type="PROSITE" id="PS50262"/>
    </source>
</evidence>
<evidence type="ECO:0000256" key="10">
    <source>
        <dbReference type="ARBA" id="ARBA00023224"/>
    </source>
</evidence>
<organism evidence="15 16">
    <name type="scientific">Clavelina lepadiformis</name>
    <name type="common">Light-bulb sea squirt</name>
    <name type="synonym">Ascidia lepadiformis</name>
    <dbReference type="NCBI Taxonomy" id="159417"/>
    <lineage>
        <taxon>Eukaryota</taxon>
        <taxon>Metazoa</taxon>
        <taxon>Chordata</taxon>
        <taxon>Tunicata</taxon>
        <taxon>Ascidiacea</taxon>
        <taxon>Aplousobranchia</taxon>
        <taxon>Clavelinidae</taxon>
        <taxon>Clavelina</taxon>
    </lineage>
</organism>
<dbReference type="SUPFAM" id="SSF81321">
    <property type="entry name" value="Family A G protein-coupled receptor-like"/>
    <property type="match status" value="1"/>
</dbReference>
<evidence type="ECO:0000256" key="4">
    <source>
        <dbReference type="ARBA" id="ARBA00022692"/>
    </source>
</evidence>
<keyword evidence="2" id="KW-1003">Cell membrane</keyword>
<keyword evidence="10" id="KW-0807">Transducer</keyword>
<dbReference type="SMART" id="SM00364">
    <property type="entry name" value="LRR_BAC"/>
    <property type="match status" value="5"/>
</dbReference>
<dbReference type="PROSITE" id="PS51450">
    <property type="entry name" value="LRR"/>
    <property type="match status" value="5"/>
</dbReference>
<feature type="transmembrane region" description="Helical" evidence="12">
    <location>
        <begin position="646"/>
        <end position="670"/>
    </location>
</feature>
<keyword evidence="7" id="KW-0297">G-protein coupled receptor</keyword>
<dbReference type="InterPro" id="IPR026906">
    <property type="entry name" value="LRR_5"/>
</dbReference>
<dbReference type="InterPro" id="IPR017452">
    <property type="entry name" value="GPCR_Rhodpsn_7TM"/>
</dbReference>
<dbReference type="InterPro" id="IPR000276">
    <property type="entry name" value="GPCR_Rhodpsn"/>
</dbReference>
<keyword evidence="4 12" id="KW-0812">Transmembrane</keyword>
<proteinExistence type="predicted"/>
<comment type="subcellular location">
    <subcellularLocation>
        <location evidence="1">Cell membrane</location>
        <topology evidence="1">Multi-pass membrane protein</topology>
    </subcellularLocation>
</comment>
<keyword evidence="3" id="KW-0433">Leucine-rich repeat</keyword>
<name>A0ABP0GN44_CLALP</name>
<dbReference type="SMART" id="SM00365">
    <property type="entry name" value="LRR_SD22"/>
    <property type="match status" value="5"/>
</dbReference>
<keyword evidence="13" id="KW-0732">Signal</keyword>
<dbReference type="EMBL" id="CAWYQH010000130">
    <property type="protein sequence ID" value="CAK8693146.1"/>
    <property type="molecule type" value="Genomic_DNA"/>
</dbReference>
<feature type="transmembrane region" description="Helical" evidence="12">
    <location>
        <begin position="784"/>
        <end position="807"/>
    </location>
</feature>
<evidence type="ECO:0000313" key="16">
    <source>
        <dbReference type="Proteomes" id="UP001642483"/>
    </source>
</evidence>
<evidence type="ECO:0000256" key="1">
    <source>
        <dbReference type="ARBA" id="ARBA00004651"/>
    </source>
</evidence>
<feature type="transmembrane region" description="Helical" evidence="12">
    <location>
        <begin position="837"/>
        <end position="860"/>
    </location>
</feature>
<dbReference type="PANTHER" id="PTHR24372">
    <property type="entry name" value="GLYCOPROTEIN HORMONE RECEPTOR"/>
    <property type="match status" value="1"/>
</dbReference>
<dbReference type="InterPro" id="IPR032675">
    <property type="entry name" value="LRR_dom_sf"/>
</dbReference>
<feature type="transmembrane region" description="Helical" evidence="12">
    <location>
        <begin position="602"/>
        <end position="622"/>
    </location>
</feature>
<accession>A0ABP0GN44</accession>
<dbReference type="InterPro" id="IPR003591">
    <property type="entry name" value="Leu-rich_rpt_typical-subtyp"/>
</dbReference>